<organism evidence="1 2">
    <name type="scientific">Vanilla planifolia</name>
    <name type="common">Vanilla</name>
    <dbReference type="NCBI Taxonomy" id="51239"/>
    <lineage>
        <taxon>Eukaryota</taxon>
        <taxon>Viridiplantae</taxon>
        <taxon>Streptophyta</taxon>
        <taxon>Embryophyta</taxon>
        <taxon>Tracheophyta</taxon>
        <taxon>Spermatophyta</taxon>
        <taxon>Magnoliopsida</taxon>
        <taxon>Liliopsida</taxon>
        <taxon>Asparagales</taxon>
        <taxon>Orchidaceae</taxon>
        <taxon>Vanilloideae</taxon>
        <taxon>Vanilleae</taxon>
        <taxon>Vanilla</taxon>
    </lineage>
</organism>
<proteinExistence type="predicted"/>
<comment type="caution">
    <text evidence="1">The sequence shown here is derived from an EMBL/GenBank/DDBJ whole genome shotgun (WGS) entry which is preliminary data.</text>
</comment>
<dbReference type="PANTHER" id="PTHR21530">
    <property type="entry name" value="PHEROMONE SHUTDOWN PROTEIN"/>
    <property type="match status" value="1"/>
</dbReference>
<dbReference type="Proteomes" id="UP000636800">
    <property type="component" value="Chromosome 10"/>
</dbReference>
<evidence type="ECO:0008006" key="3">
    <source>
        <dbReference type="Google" id="ProtNLM"/>
    </source>
</evidence>
<protein>
    <recommendedName>
        <fullName evidence="3">TraB domain-containing protein</fullName>
    </recommendedName>
</protein>
<dbReference type="EMBL" id="JADCNL010000010">
    <property type="protein sequence ID" value="KAG0464267.1"/>
    <property type="molecule type" value="Genomic_DNA"/>
</dbReference>
<accession>A0A835Q7I6</accession>
<gene>
    <name evidence="1" type="ORF">HPP92_020336</name>
</gene>
<reference evidence="1 2" key="1">
    <citation type="journal article" date="2020" name="Nat. Food">
        <title>A phased Vanilla planifolia genome enables genetic improvement of flavour and production.</title>
        <authorList>
            <person name="Hasing T."/>
            <person name="Tang H."/>
            <person name="Brym M."/>
            <person name="Khazi F."/>
            <person name="Huang T."/>
            <person name="Chambers A.H."/>
        </authorList>
    </citation>
    <scope>NUCLEOTIDE SEQUENCE [LARGE SCALE GENOMIC DNA]</scope>
    <source>
        <tissue evidence="1">Leaf</tissue>
    </source>
</reference>
<name>A0A835Q7I6_VANPL</name>
<dbReference type="InterPro" id="IPR046345">
    <property type="entry name" value="TraB_PrgY-like"/>
</dbReference>
<evidence type="ECO:0000313" key="1">
    <source>
        <dbReference type="EMBL" id="KAG0464267.1"/>
    </source>
</evidence>
<sequence>MEPLDLCFSPIIFTNFSIMHVGFVLCNEFTKAVDFYFHLRGTNCSWFMAASSNFVSKIPFGEKQSFGDEFRAARKASEEVGAQIVLGDRPIEITDKELDAGPFQLYDQLSKSYPSLLQPLIYQRDAYPAWSLKRSKAVNGSKRVVGVLGNGHLNGLVYSLISDVGDLRFRDLAGDEAGGGSNGWMVSFLKSLLREGILGFMLWAFYELLKHRVTDAGNFLY</sequence>
<dbReference type="AlphaFoldDB" id="A0A835Q7I6"/>
<evidence type="ECO:0000313" key="2">
    <source>
        <dbReference type="Proteomes" id="UP000636800"/>
    </source>
</evidence>
<dbReference type="CDD" id="cd14726">
    <property type="entry name" value="TraB_PrgY-like"/>
    <property type="match status" value="1"/>
</dbReference>
<keyword evidence="2" id="KW-1185">Reference proteome</keyword>
<dbReference type="OrthoDB" id="273089at2759"/>
<dbReference type="PANTHER" id="PTHR21530:SF0">
    <property type="entry name" value="TRAB FAMILY PROTEIN"/>
    <property type="match status" value="1"/>
</dbReference>